<feature type="domain" description="AB hydrolase-1" evidence="1">
    <location>
        <begin position="9"/>
        <end position="251"/>
    </location>
</feature>
<dbReference type="PANTHER" id="PTHR37017:SF11">
    <property type="entry name" value="ESTERASE_LIPASE_THIOESTERASE DOMAIN-CONTAINING PROTEIN"/>
    <property type="match status" value="1"/>
</dbReference>
<dbReference type="EMBL" id="CP023324">
    <property type="protein sequence ID" value="ATY61939.1"/>
    <property type="molecule type" value="Genomic_DNA"/>
</dbReference>
<dbReference type="AlphaFoldDB" id="A0A2H4SFR3"/>
<dbReference type="VEuPathDB" id="FungiDB:CCM_07799"/>
<name>A0A2H4SFR3_CORMI</name>
<dbReference type="OrthoDB" id="408373at2759"/>
<evidence type="ECO:0000313" key="3">
    <source>
        <dbReference type="Proteomes" id="UP000323067"/>
    </source>
</evidence>
<dbReference type="VEuPathDB" id="FungiDB:A9K55_007217"/>
<dbReference type="Proteomes" id="UP000323067">
    <property type="component" value="Chromosome vii"/>
</dbReference>
<dbReference type="InterPro" id="IPR000073">
    <property type="entry name" value="AB_hydrolase_1"/>
</dbReference>
<accession>A0A2H4SFR3</accession>
<evidence type="ECO:0000259" key="1">
    <source>
        <dbReference type="Pfam" id="PF12697"/>
    </source>
</evidence>
<dbReference type="PANTHER" id="PTHR37017">
    <property type="entry name" value="AB HYDROLASE-1 DOMAIN-CONTAINING PROTEIN-RELATED"/>
    <property type="match status" value="1"/>
</dbReference>
<protein>
    <recommendedName>
        <fullName evidence="1">AB hydrolase-1 domain-containing protein</fullName>
    </recommendedName>
</protein>
<proteinExistence type="predicted"/>
<dbReference type="InterPro" id="IPR052897">
    <property type="entry name" value="Sec-Metab_Biosynth_Hydrolase"/>
</dbReference>
<gene>
    <name evidence="2" type="ORF">A9K55_007217</name>
</gene>
<reference evidence="2 3" key="1">
    <citation type="journal article" date="2017" name="BMC Genomics">
        <title>Chromosome level assembly and secondary metabolite potential of the parasitic fungus Cordyceps militaris.</title>
        <authorList>
            <person name="Kramer G.J."/>
            <person name="Nodwell J.R."/>
        </authorList>
    </citation>
    <scope>NUCLEOTIDE SEQUENCE [LARGE SCALE GENOMIC DNA]</scope>
    <source>
        <strain evidence="2 3">ATCC 34164</strain>
    </source>
</reference>
<dbReference type="Pfam" id="PF12697">
    <property type="entry name" value="Abhydrolase_6"/>
    <property type="match status" value="1"/>
</dbReference>
<sequence>MSAQAPITILLVHGAWHGPWCWRDQIPELQKLGYDVATVHLPSAQGVAGKTQFDDADAVRAHLATLVAAGTRVVVLAHSYGGPIGSAAIAGLSTRERAAGNLAGGVVGLVCLCAFVLPGGMDQGAMIETTGNLPHITWDAPSEGLFVPKDPRVMFFSPDVAQDCVDWALPQLRPQSMAANKGIVPPQAWQEDPDYYRHKLGYITCTEDKAIPFEQQKAMINGAGGEEKWLVRELRGSGHSPFFSRPQEVASVVHEIIEKFNESDAGK</sequence>
<dbReference type="SUPFAM" id="SSF53474">
    <property type="entry name" value="alpha/beta-Hydrolases"/>
    <property type="match status" value="1"/>
</dbReference>
<dbReference type="Gene3D" id="3.40.50.1820">
    <property type="entry name" value="alpha/beta hydrolase"/>
    <property type="match status" value="1"/>
</dbReference>
<evidence type="ECO:0000313" key="2">
    <source>
        <dbReference type="EMBL" id="ATY61939.1"/>
    </source>
</evidence>
<dbReference type="InterPro" id="IPR029058">
    <property type="entry name" value="AB_hydrolase_fold"/>
</dbReference>
<organism evidence="2 3">
    <name type="scientific">Cordyceps militaris</name>
    <name type="common">Caterpillar fungus</name>
    <name type="synonym">Clavaria militaris</name>
    <dbReference type="NCBI Taxonomy" id="73501"/>
    <lineage>
        <taxon>Eukaryota</taxon>
        <taxon>Fungi</taxon>
        <taxon>Dikarya</taxon>
        <taxon>Ascomycota</taxon>
        <taxon>Pezizomycotina</taxon>
        <taxon>Sordariomycetes</taxon>
        <taxon>Hypocreomycetidae</taxon>
        <taxon>Hypocreales</taxon>
        <taxon>Cordycipitaceae</taxon>
        <taxon>Cordyceps</taxon>
    </lineage>
</organism>